<proteinExistence type="predicted"/>
<sequence length="63" mass="6585">MGSSSSKEICKCGQDTMPHKGSTNNIGYRAVFHASLYSGGIARGSPDSVVERPEQGALTVQAD</sequence>
<evidence type="ECO:0000313" key="3">
    <source>
        <dbReference type="Proteomes" id="UP000011668"/>
    </source>
</evidence>
<reference evidence="2 3" key="1">
    <citation type="journal article" date="2013" name="Nat. Commun.">
        <title>The evolution and pathogenic mechanisms of the rice sheath blight pathogen.</title>
        <authorList>
            <person name="Zheng A."/>
            <person name="Lin R."/>
            <person name="Xu L."/>
            <person name="Qin P."/>
            <person name="Tang C."/>
            <person name="Ai P."/>
            <person name="Zhang D."/>
            <person name="Liu Y."/>
            <person name="Sun Z."/>
            <person name="Feng H."/>
            <person name="Wang Y."/>
            <person name="Chen Y."/>
            <person name="Liang X."/>
            <person name="Fu R."/>
            <person name="Li Q."/>
            <person name="Zhang J."/>
            <person name="Yu X."/>
            <person name="Xie Z."/>
            <person name="Ding L."/>
            <person name="Guan P."/>
            <person name="Tang J."/>
            <person name="Liang Y."/>
            <person name="Wang S."/>
            <person name="Deng Q."/>
            <person name="Li S."/>
            <person name="Zhu J."/>
            <person name="Wang L."/>
            <person name="Liu H."/>
            <person name="Li P."/>
        </authorList>
    </citation>
    <scope>NUCLEOTIDE SEQUENCE [LARGE SCALE GENOMIC DNA]</scope>
    <source>
        <strain evidence="3">AG-1 IA</strain>
    </source>
</reference>
<accession>L8WLW1</accession>
<feature type="region of interest" description="Disordered" evidence="1">
    <location>
        <begin position="44"/>
        <end position="63"/>
    </location>
</feature>
<protein>
    <submittedName>
        <fullName evidence="2">Uncharacterized protein</fullName>
    </submittedName>
</protein>
<dbReference type="HOGENOM" id="CLU_2887406_0_0_1"/>
<keyword evidence="3" id="KW-1185">Reference proteome</keyword>
<dbReference type="AlphaFoldDB" id="L8WLW1"/>
<gene>
    <name evidence="2" type="ORF">AG1IA_08176</name>
</gene>
<dbReference type="EMBL" id="AFRT01002465">
    <property type="protein sequence ID" value="ELU37793.1"/>
    <property type="molecule type" value="Genomic_DNA"/>
</dbReference>
<dbReference type="Proteomes" id="UP000011668">
    <property type="component" value="Unassembled WGS sequence"/>
</dbReference>
<organism evidence="2 3">
    <name type="scientific">Thanatephorus cucumeris (strain AG1-IA)</name>
    <name type="common">Rice sheath blight fungus</name>
    <name type="synonym">Rhizoctonia solani</name>
    <dbReference type="NCBI Taxonomy" id="983506"/>
    <lineage>
        <taxon>Eukaryota</taxon>
        <taxon>Fungi</taxon>
        <taxon>Dikarya</taxon>
        <taxon>Basidiomycota</taxon>
        <taxon>Agaricomycotina</taxon>
        <taxon>Agaricomycetes</taxon>
        <taxon>Cantharellales</taxon>
        <taxon>Ceratobasidiaceae</taxon>
        <taxon>Rhizoctonia</taxon>
        <taxon>Rhizoctonia solani AG-1</taxon>
    </lineage>
</organism>
<evidence type="ECO:0000256" key="1">
    <source>
        <dbReference type="SAM" id="MobiDB-lite"/>
    </source>
</evidence>
<comment type="caution">
    <text evidence="2">The sequence shown here is derived from an EMBL/GenBank/DDBJ whole genome shotgun (WGS) entry which is preliminary data.</text>
</comment>
<name>L8WLW1_THACA</name>
<evidence type="ECO:0000313" key="2">
    <source>
        <dbReference type="EMBL" id="ELU37793.1"/>
    </source>
</evidence>